<dbReference type="InterPro" id="IPR050206">
    <property type="entry name" value="FtsK/SpoIIIE/SftA"/>
</dbReference>
<dbReference type="CDD" id="cd00060">
    <property type="entry name" value="FHA"/>
    <property type="match status" value="1"/>
</dbReference>
<dbReference type="Proteomes" id="UP001205740">
    <property type="component" value="Unassembled WGS sequence"/>
</dbReference>
<feature type="domain" description="FtsK" evidence="4">
    <location>
        <begin position="1001"/>
        <end position="1190"/>
    </location>
</feature>
<name>A0ABT1H3S8_9NOCA</name>
<reference evidence="5 6" key="1">
    <citation type="submission" date="2022-06" db="EMBL/GenBank/DDBJ databases">
        <title>Genomic Encyclopedia of Archaeal and Bacterial Type Strains, Phase II (KMG-II): from individual species to whole genera.</title>
        <authorList>
            <person name="Goeker M."/>
        </authorList>
    </citation>
    <scope>NUCLEOTIDE SEQUENCE [LARGE SCALE GENOMIC DNA]</scope>
    <source>
        <strain evidence="5 6">DSM 45037</strain>
    </source>
</reference>
<accession>A0ABT1H3S8</accession>
<protein>
    <submittedName>
        <fullName evidence="5">DNA segregation ATPase FtsK/SpoIIIE, S-DNA-T family</fullName>
    </submittedName>
</protein>
<gene>
    <name evidence="5" type="ORF">LX12_003098</name>
</gene>
<keyword evidence="6" id="KW-1185">Reference proteome</keyword>
<sequence length="1470" mass="154414">MRLALAVRGVDESLVRVAATTDGTATVQDLATALRDGDPRGRVDTQSVTVRLWRDGQAQSTLSPGMPLVQSGIRSGATVEVVAAPSDDLVEGTVRGRSVAMVRIVSGPDGGKEFLVPSGVSTVGSAATDHVRVVDPAVGAARIVLNVGENIEIVAGDPIRLGTRTVTRALIRPDDVVGVGGTTFVVLPTHRSGLDGDDSGIEINRSPRVVARFAGMTLRAPEPPKPPQPQRFPLVSMLAPLAMGLVLLAATRSVLSVVFVALSPLLMLGMWLDGRMQESKARRVGTERFTAAVAAFRADLDKHSRVERAVRLSESPSAQDAITAIHRHGPLLWTHRPEHSGYLTVRLGLGECPSRTVVELPERGEAEESHWAALVDVATEYRTITDVPVVADLRSSGALGVCGPRSLADGVARAVLVQLVGLHSPAEMVVAAVVSEDRVAVWDWVEWLPHLGSVHSPLEGEHAASTPTGCASLITRLDEVVRRRRADRDARGINRGATSQADTAMPLVEKPITDVPAIVVLVDDAAPIDRARAVRLAETGPDVGVHLIWVASQISALPAACRSFVLVEDAASGSTAGSVRVGTHTFPMETESVGVDAAQDIAVLLAPLVDVGVAADDRTDLPSSLHLLSLTGDGIATDPSAVIARWEATDSVIDRSGRRRRRSVATGLRAPVGSTGADTFWLDLRRDGPHALLGGTTGSGKSEFLQSWILGMAAEHSPDRVSFLFVDYKGGTAFADCVRLPHTVGLVTDLSAHLVDRALASLRAELRFREHLLNVKRVKDHRTLEESGDPDAPPSLVVVVDEFAALVHDVPEFVDGMVDLAARGRSLGLHVILATQRPAGVIKENLRANANLRIALRMADADDSVDILNAPDAAHFPAHVPGRAAAKIGNAPLRAFQGGYSGGWSAGRGSTAAVDLTPLALGDGRPWASERSDDVDNDDLGAPDMVLVVDTVIAAAERLEIPSPRRPWLPELPPACDVRELDAESPGSYPIGVLDLPEQQRQPVAVYTPEKDGTMLVLGTGGSGKSAALRTVAVSATLAEPLGVEIYGIDCGSGGLRMLEPLPTVGAVIALDDEERIGRLLRRVWALIESRIAEFGTAVSGLAEHRAAVPSSTDPRVLLLVDQIGAFRDAYEVSTTAPFVDLLTRIAANGRAVGVHVVASADRPNAVPPALAAVVTHRITLRLADETAYTLAGVRPGALDATAPPGRGIVDGVEMQFATAGGSQDVGRQSAALRDIVDGLDATTSAPGVERLSEMIWLDELPAESGGEPVVGVRDLDLQPATVTPSGVLMVTGPPGSGRSTALTTIVAAARRARPGLKTILIAPFRTPLAGSDVWDAVAVGDEALVERADMFIAAAESAPAGDLLAVVESATSIRGAAESELARVLKVLVDRDHGVVGEAEVSTWNSAFTIGPIFKAARRGLLLHPGDLDGDSLFGTPVRRPPTGPMIPGRGYLVERGSATRVQLAIVGN</sequence>
<evidence type="ECO:0000259" key="4">
    <source>
        <dbReference type="PROSITE" id="PS50901"/>
    </source>
</evidence>
<dbReference type="PANTHER" id="PTHR22683:SF1">
    <property type="entry name" value="TYPE VII SECRETION SYSTEM PROTEIN ESSC"/>
    <property type="match status" value="1"/>
</dbReference>
<dbReference type="CDD" id="cd01127">
    <property type="entry name" value="TrwB_TraG_TraD_VirD4"/>
    <property type="match status" value="1"/>
</dbReference>
<dbReference type="InterPro" id="IPR003593">
    <property type="entry name" value="AAA+_ATPase"/>
</dbReference>
<dbReference type="InterPro" id="IPR002543">
    <property type="entry name" value="FtsK_dom"/>
</dbReference>
<feature type="domain" description="FtsK" evidence="4">
    <location>
        <begin position="677"/>
        <end position="865"/>
    </location>
</feature>
<comment type="caution">
    <text evidence="5">The sequence shown here is derived from an EMBL/GenBank/DDBJ whole genome shotgun (WGS) entry which is preliminary data.</text>
</comment>
<evidence type="ECO:0000256" key="1">
    <source>
        <dbReference type="ARBA" id="ARBA00022741"/>
    </source>
</evidence>
<dbReference type="SUPFAM" id="SSF52540">
    <property type="entry name" value="P-loop containing nucleoside triphosphate hydrolases"/>
    <property type="match status" value="3"/>
</dbReference>
<dbReference type="InterPro" id="IPR027417">
    <property type="entry name" value="P-loop_NTPase"/>
</dbReference>
<dbReference type="Gene3D" id="3.40.50.300">
    <property type="entry name" value="P-loop containing nucleotide triphosphate hydrolases"/>
    <property type="match status" value="4"/>
</dbReference>
<dbReference type="PROSITE" id="PS50901">
    <property type="entry name" value="FTSK"/>
    <property type="match status" value="2"/>
</dbReference>
<evidence type="ECO:0000313" key="6">
    <source>
        <dbReference type="Proteomes" id="UP001205740"/>
    </source>
</evidence>
<evidence type="ECO:0000256" key="2">
    <source>
        <dbReference type="ARBA" id="ARBA00022840"/>
    </source>
</evidence>
<keyword evidence="2 3" id="KW-0067">ATP-binding</keyword>
<dbReference type="Pfam" id="PF01580">
    <property type="entry name" value="FtsK_SpoIIIE"/>
    <property type="match status" value="2"/>
</dbReference>
<feature type="binding site" evidence="3">
    <location>
        <begin position="1019"/>
        <end position="1026"/>
    </location>
    <ligand>
        <name>ATP</name>
        <dbReference type="ChEBI" id="CHEBI:30616"/>
    </ligand>
</feature>
<keyword evidence="1 3" id="KW-0547">Nucleotide-binding</keyword>
<dbReference type="PANTHER" id="PTHR22683">
    <property type="entry name" value="SPORULATION PROTEIN RELATED"/>
    <property type="match status" value="1"/>
</dbReference>
<dbReference type="EMBL" id="JAMTCG010000005">
    <property type="protein sequence ID" value="MCP2161899.1"/>
    <property type="molecule type" value="Genomic_DNA"/>
</dbReference>
<evidence type="ECO:0000256" key="3">
    <source>
        <dbReference type="PROSITE-ProRule" id="PRU00289"/>
    </source>
</evidence>
<dbReference type="SMART" id="SM00382">
    <property type="entry name" value="AAA"/>
    <property type="match status" value="3"/>
</dbReference>
<feature type="binding site" evidence="3">
    <location>
        <begin position="695"/>
        <end position="702"/>
    </location>
    <ligand>
        <name>ATP</name>
        <dbReference type="ChEBI" id="CHEBI:30616"/>
    </ligand>
</feature>
<proteinExistence type="predicted"/>
<dbReference type="RefSeq" id="WP_253655467.1">
    <property type="nucleotide sequence ID" value="NZ_BAAAOE010000001.1"/>
</dbReference>
<evidence type="ECO:0000313" key="5">
    <source>
        <dbReference type="EMBL" id="MCP2161899.1"/>
    </source>
</evidence>
<organism evidence="5 6">
    <name type="scientific">Williamsia serinedens</name>
    <dbReference type="NCBI Taxonomy" id="391736"/>
    <lineage>
        <taxon>Bacteria</taxon>
        <taxon>Bacillati</taxon>
        <taxon>Actinomycetota</taxon>
        <taxon>Actinomycetes</taxon>
        <taxon>Mycobacteriales</taxon>
        <taxon>Nocardiaceae</taxon>
        <taxon>Williamsia</taxon>
    </lineage>
</organism>